<dbReference type="Gene3D" id="2.130.10.10">
    <property type="entry name" value="YVTN repeat-like/Quinoprotein amine dehydrogenase"/>
    <property type="match status" value="1"/>
</dbReference>
<feature type="region of interest" description="Disordered" evidence="4">
    <location>
        <begin position="478"/>
        <end position="517"/>
    </location>
</feature>
<dbReference type="InterPro" id="IPR052416">
    <property type="entry name" value="GTF3C_component"/>
</dbReference>
<reference evidence="5 6" key="1">
    <citation type="submission" date="2018-03" db="EMBL/GenBank/DDBJ databases">
        <authorList>
            <person name="Guldener U."/>
        </authorList>
    </citation>
    <scope>NUCLEOTIDE SEQUENCE [LARGE SCALE GENOMIC DNA]</scope>
    <source>
        <strain evidence="5 6">NBRC100155</strain>
    </source>
</reference>
<dbReference type="InterPro" id="IPR036322">
    <property type="entry name" value="WD40_repeat_dom_sf"/>
</dbReference>
<dbReference type="Proteomes" id="UP000324022">
    <property type="component" value="Unassembled WGS sequence"/>
</dbReference>
<protein>
    <recommendedName>
        <fullName evidence="7">Transcription factor TFIIIC complex subunit Tfc6</fullName>
    </recommendedName>
</protein>
<keyword evidence="6" id="KW-1185">Reference proteome</keyword>
<feature type="compositionally biased region" description="Acidic residues" evidence="4">
    <location>
        <begin position="505"/>
        <end position="517"/>
    </location>
</feature>
<dbReference type="GO" id="GO:0005634">
    <property type="term" value="C:nucleus"/>
    <property type="evidence" value="ECO:0007669"/>
    <property type="project" value="UniProtKB-SubCell"/>
</dbReference>
<feature type="compositionally biased region" description="Low complexity" evidence="4">
    <location>
        <begin position="209"/>
        <end position="223"/>
    </location>
</feature>
<evidence type="ECO:0000256" key="4">
    <source>
        <dbReference type="SAM" id="MobiDB-lite"/>
    </source>
</evidence>
<keyword evidence="2" id="KW-0804">Transcription</keyword>
<evidence type="ECO:0000313" key="6">
    <source>
        <dbReference type="Proteomes" id="UP000324022"/>
    </source>
</evidence>
<dbReference type="SUPFAM" id="SSF50978">
    <property type="entry name" value="WD40 repeat-like"/>
    <property type="match status" value="1"/>
</dbReference>
<feature type="compositionally biased region" description="Polar residues" evidence="4">
    <location>
        <begin position="86"/>
        <end position="100"/>
    </location>
</feature>
<dbReference type="AlphaFoldDB" id="A0A5C3EHP6"/>
<accession>A0A5C3EHP6</accession>
<dbReference type="EMBL" id="OOIN01000031">
    <property type="protein sequence ID" value="SPO30078.1"/>
    <property type="molecule type" value="Genomic_DNA"/>
</dbReference>
<name>A0A5C3EHP6_9BASI</name>
<evidence type="ECO:0000256" key="3">
    <source>
        <dbReference type="ARBA" id="ARBA00023242"/>
    </source>
</evidence>
<proteinExistence type="predicted"/>
<feature type="compositionally biased region" description="Acidic residues" evidence="4">
    <location>
        <begin position="51"/>
        <end position="61"/>
    </location>
</feature>
<dbReference type="PANTHER" id="PTHR15052:SF2">
    <property type="entry name" value="GENERAL TRANSCRIPTION FACTOR 3C POLYPEPTIDE 2"/>
    <property type="match status" value="1"/>
</dbReference>
<dbReference type="InterPro" id="IPR015943">
    <property type="entry name" value="WD40/YVTN_repeat-like_dom_sf"/>
</dbReference>
<gene>
    <name evidence="5" type="ORF">UTRI_05917</name>
</gene>
<dbReference type="PANTHER" id="PTHR15052">
    <property type="entry name" value="RNA POLYMERASE III TRANSCRIPTION INITIATION FACTOR COMPLEX SUBUNIT"/>
    <property type="match status" value="1"/>
</dbReference>
<evidence type="ECO:0000256" key="2">
    <source>
        <dbReference type="ARBA" id="ARBA00023163"/>
    </source>
</evidence>
<dbReference type="GO" id="GO:0006383">
    <property type="term" value="P:transcription by RNA polymerase III"/>
    <property type="evidence" value="ECO:0007669"/>
    <property type="project" value="TreeGrafter"/>
</dbReference>
<evidence type="ECO:0000313" key="5">
    <source>
        <dbReference type="EMBL" id="SPO30078.1"/>
    </source>
</evidence>
<dbReference type="GO" id="GO:0000127">
    <property type="term" value="C:transcription factor TFIIIC complex"/>
    <property type="evidence" value="ECO:0007669"/>
    <property type="project" value="TreeGrafter"/>
</dbReference>
<sequence length="1034" mass="112657">MPAASSKRMTPARKRAKLDHDDDQENTTDSAPTETPSRKTTRRRQAAEPSPDADDITEPAEDALPKTTAPAPAPAPATATAIAESALSTPAQTPQRLSRSAKSKAQARLVDVMTALTPDLDPEAISSGGNASEAGDSTDHTSAFAEASSSTQTRATASPSGPGTPPPLAGTSRQPSRSTKIKAKARFQDDGDGDDDYKEAAAPASEQDSATPPLGSSSLSTPAKTPLRTPRSAKGKGRAKFEQDDYDDEEENIYGKNPDLEIFTQEGPLSTLQRIQLKTNKPRSLRPLWLQGVYHPPFFGIPTADVLSSVTNHDGYSQPELTHDKQPIESALPWPNEGHAQTWLDPNAYSHIKQSLVKFWFGHVGWIPNEGVYDWGWYPGKAFGWKQNRERSHWAHSARQQIRNGSSDADKVITTGNRPGWPFVQPWLDTHPQSLLILSGKDALPFLRDTTTPQRSDLRHPTTVMKLTVPELTMRNRLKKSIITDTPKSVKKASRAKTDAGDAGNTEEADEEDDAADQDENAIAALDANQEPINPQDPKFSNIPNLGFEEKGPICGQVLHISVGPPDREAPVQIAKGTSRRLDSLGVVPDEGHILNVGGHVYGLDWVPIPVHLNTGKEYFAASAATTKSPVTFIGRKQERPVPASLQIWSVSPDSTPDKAGKGEAQLEMVICHEAGAAYKLAWCPIGHDFLDADLKDNEKEGRLRRLGLLAGCFADGSVSVFSVPHPDAVQTKGKMPTGEPIHVRLDPILRLEHPQQAATSLAWAGGEMLAFGGSQGWIGVWNVGQIFRQRRTPPSLSEIPSPYYVVRAHRSSITDMTFILLPPLNSNGLALTSNPPLTLFTVSLDGWTAHTNLTHASPSVTSIERSRAVHYACAFSPFTGGSLVHEHADGSVAHYSLRPEEMFRSRQISHTPSRVLSLSTSSFHPILAMGSAHGEVKLANILRTLRRTQRNHLPIYQMVVDRSTGELVIRHHLEPEIANNAEAKNWHIAPWHPCLAVTAVRWNPNLGRCRLLLSGTAVGMVKVDFVKPPYERS</sequence>
<evidence type="ECO:0000256" key="1">
    <source>
        <dbReference type="ARBA" id="ARBA00004123"/>
    </source>
</evidence>
<keyword evidence="3" id="KW-0539">Nucleus</keyword>
<organism evidence="5 6">
    <name type="scientific">Ustilago trichophora</name>
    <dbReference type="NCBI Taxonomy" id="86804"/>
    <lineage>
        <taxon>Eukaryota</taxon>
        <taxon>Fungi</taxon>
        <taxon>Dikarya</taxon>
        <taxon>Basidiomycota</taxon>
        <taxon>Ustilaginomycotina</taxon>
        <taxon>Ustilaginomycetes</taxon>
        <taxon>Ustilaginales</taxon>
        <taxon>Ustilaginaceae</taxon>
        <taxon>Ustilago</taxon>
    </lineage>
</organism>
<comment type="subcellular location">
    <subcellularLocation>
        <location evidence="1">Nucleus</location>
    </subcellularLocation>
</comment>
<feature type="region of interest" description="Disordered" evidence="4">
    <location>
        <begin position="1"/>
        <end position="253"/>
    </location>
</feature>
<dbReference type="OrthoDB" id="4703at2759"/>
<evidence type="ECO:0008006" key="7">
    <source>
        <dbReference type="Google" id="ProtNLM"/>
    </source>
</evidence>
<feature type="compositionally biased region" description="Low complexity" evidence="4">
    <location>
        <begin position="147"/>
        <end position="161"/>
    </location>
</feature>